<name>A0ABT8C9X2_9BACT</name>
<dbReference type="Proteomes" id="UP001236663">
    <property type="component" value="Unassembled WGS sequence"/>
</dbReference>
<evidence type="ECO:0000259" key="5">
    <source>
        <dbReference type="Pfam" id="PF00070"/>
    </source>
</evidence>
<reference evidence="7" key="1">
    <citation type="journal article" date="2019" name="Int. J. Syst. Evol. Microbiol.">
        <title>The Global Catalogue of Microorganisms (GCM) 10K type strain sequencing project: providing services to taxonomists for standard genome sequencing and annotation.</title>
        <authorList>
            <consortium name="The Broad Institute Genomics Platform"/>
            <consortium name="The Broad Institute Genome Sequencing Center for Infectious Disease"/>
            <person name="Wu L."/>
            <person name="Ma J."/>
        </authorList>
    </citation>
    <scope>NUCLEOTIDE SEQUENCE [LARGE SCALE GENOMIC DNA]</scope>
    <source>
        <strain evidence="7">CECT 7706</strain>
    </source>
</reference>
<gene>
    <name evidence="6" type="ORF">QWZ15_12340</name>
</gene>
<protein>
    <submittedName>
        <fullName evidence="6">FAD/NAD(P)-binding oxidoreductase</fullName>
        <ecNumber evidence="6">1.-.-.-</ecNumber>
    </submittedName>
</protein>
<dbReference type="PANTHER" id="PTHR43429:SF3">
    <property type="entry name" value="NITRITE REDUCTASE [NAD(P)H]"/>
    <property type="match status" value="1"/>
</dbReference>
<sequence>MSSSSVQNTQKHLVLMGIGLSGIEFLKEWLLEPAGFRVTIIGEHPSDFFYFNALCGLKGLNHSFSCDPGNESETKFIVSSIEKIDIKKKSLLLPEGPLRFDILIMVNEPKPKPLFHRKVVFLSHLIRGDDYINWIQESVREAVVSGDGFVAMALAEQLQEMGLKVTLVSNESSLAKQSMPEEEACLVAKKLKTSGVQLIFNETINNYLLGEEGEITGVSLESGKEMPCQVVIHEKGNFPDFFFLRGQPFYSGETFRVSAHYGLETKDGIFAIGQNLQVFEKDSIENRNIPLSTQGIKLARYLKGKSLQIAETFDWKDPYQLAGLEWCTYGDFSTYWGNNSHNFYWEHPNGEIAFRLLFHHHDFSILALATLGINFDQEFLNNAFTERCKALDFINKMKNEVFTRESSEDMILLISKAFAVEFKGIKNESRTSLFGKIFEKFL</sequence>
<evidence type="ECO:0000256" key="1">
    <source>
        <dbReference type="ARBA" id="ARBA00001974"/>
    </source>
</evidence>
<evidence type="ECO:0000256" key="2">
    <source>
        <dbReference type="ARBA" id="ARBA00006442"/>
    </source>
</evidence>
<feature type="domain" description="Pyridine nucleotide-disulphide oxidoreductase N-terminal" evidence="5">
    <location>
        <begin position="142"/>
        <end position="221"/>
    </location>
</feature>
<dbReference type="Pfam" id="PF00070">
    <property type="entry name" value="Pyr_redox"/>
    <property type="match status" value="1"/>
</dbReference>
<dbReference type="InterPro" id="IPR050260">
    <property type="entry name" value="FAD-bd_OxRdtase"/>
</dbReference>
<evidence type="ECO:0000313" key="6">
    <source>
        <dbReference type="EMBL" id="MDN3688623.1"/>
    </source>
</evidence>
<evidence type="ECO:0000256" key="4">
    <source>
        <dbReference type="ARBA" id="ARBA00022827"/>
    </source>
</evidence>
<dbReference type="InterPro" id="IPR039648">
    <property type="entry name" value="DHPH_N"/>
</dbReference>
<evidence type="ECO:0000313" key="7">
    <source>
        <dbReference type="Proteomes" id="UP001236663"/>
    </source>
</evidence>
<evidence type="ECO:0000256" key="3">
    <source>
        <dbReference type="ARBA" id="ARBA00022630"/>
    </source>
</evidence>
<keyword evidence="7" id="KW-1185">Reference proteome</keyword>
<accession>A0ABT8C9X2</accession>
<comment type="cofactor">
    <cofactor evidence="1">
        <name>FAD</name>
        <dbReference type="ChEBI" id="CHEBI:57692"/>
    </cofactor>
</comment>
<proteinExistence type="inferred from homology"/>
<organism evidence="6 7">
    <name type="scientific">Cyclobacterium jeungdonense</name>
    <dbReference type="NCBI Taxonomy" id="708087"/>
    <lineage>
        <taxon>Bacteria</taxon>
        <taxon>Pseudomonadati</taxon>
        <taxon>Bacteroidota</taxon>
        <taxon>Cytophagia</taxon>
        <taxon>Cytophagales</taxon>
        <taxon>Cyclobacteriaceae</taxon>
        <taxon>Cyclobacterium</taxon>
    </lineage>
</organism>
<dbReference type="PANTHER" id="PTHR43429">
    <property type="entry name" value="PYRIDINE NUCLEOTIDE-DISULFIDE OXIDOREDUCTASE DOMAIN-CONTAINING"/>
    <property type="match status" value="1"/>
</dbReference>
<dbReference type="GO" id="GO:0016491">
    <property type="term" value="F:oxidoreductase activity"/>
    <property type="evidence" value="ECO:0007669"/>
    <property type="project" value="UniProtKB-KW"/>
</dbReference>
<comment type="similarity">
    <text evidence="2">Belongs to the FAD-dependent oxidoreductase family.</text>
</comment>
<dbReference type="InterPro" id="IPR036188">
    <property type="entry name" value="FAD/NAD-bd_sf"/>
</dbReference>
<dbReference type="EC" id="1.-.-.-" evidence="6"/>
<keyword evidence="4" id="KW-0274">FAD</keyword>
<dbReference type="SUPFAM" id="SSF51905">
    <property type="entry name" value="FAD/NAD(P)-binding domain"/>
    <property type="match status" value="2"/>
</dbReference>
<dbReference type="EMBL" id="JAUFQS010000011">
    <property type="protein sequence ID" value="MDN3688623.1"/>
    <property type="molecule type" value="Genomic_DNA"/>
</dbReference>
<keyword evidence="6" id="KW-0560">Oxidoreductase</keyword>
<dbReference type="RefSeq" id="WP_163387142.1">
    <property type="nucleotide sequence ID" value="NZ_JAUFQS010000011.1"/>
</dbReference>
<dbReference type="Gene3D" id="3.50.50.60">
    <property type="entry name" value="FAD/NAD(P)-binding domain"/>
    <property type="match status" value="2"/>
</dbReference>
<comment type="caution">
    <text evidence="6">The sequence shown here is derived from an EMBL/GenBank/DDBJ whole genome shotgun (WGS) entry which is preliminary data.</text>
</comment>
<keyword evidence="3" id="KW-0285">Flavoprotein</keyword>